<dbReference type="EMBL" id="JAAXPI010000032">
    <property type="protein sequence ID" value="NKZ06244.1"/>
    <property type="molecule type" value="Genomic_DNA"/>
</dbReference>
<reference evidence="2 3" key="1">
    <citation type="submission" date="2020-04" db="EMBL/GenBank/DDBJ databases">
        <title>MicrobeNet Type strains.</title>
        <authorList>
            <person name="Nicholson A.C."/>
        </authorList>
    </citation>
    <scope>NUCLEOTIDE SEQUENCE [LARGE SCALE GENOMIC DNA]</scope>
    <source>
        <strain evidence="2 3">ATCC BAA-277</strain>
    </source>
</reference>
<evidence type="ECO:0000313" key="3">
    <source>
        <dbReference type="Proteomes" id="UP000579250"/>
    </source>
</evidence>
<proteinExistence type="predicted"/>
<protein>
    <submittedName>
        <fullName evidence="2">Uncharacterized protein</fullName>
    </submittedName>
</protein>
<evidence type="ECO:0000256" key="1">
    <source>
        <dbReference type="SAM" id="MobiDB-lite"/>
    </source>
</evidence>
<keyword evidence="3" id="KW-1185">Reference proteome</keyword>
<feature type="region of interest" description="Disordered" evidence="1">
    <location>
        <begin position="44"/>
        <end position="64"/>
    </location>
</feature>
<sequence>MPVTHGSASETSDLTGSFSWTRLTPRELDVFELPAGTVLNEAVDRARTEHDDPHPVGAGFDNRV</sequence>
<name>A0A846Z658_9ACTN</name>
<dbReference type="RefSeq" id="WP_067637703.1">
    <property type="nucleotide sequence ID" value="NZ_JAAXPI010000032.1"/>
</dbReference>
<gene>
    <name evidence="2" type="ORF">HGB48_21190</name>
</gene>
<organism evidence="2 3">
    <name type="scientific">Actinomadura latina</name>
    <dbReference type="NCBI Taxonomy" id="163603"/>
    <lineage>
        <taxon>Bacteria</taxon>
        <taxon>Bacillati</taxon>
        <taxon>Actinomycetota</taxon>
        <taxon>Actinomycetes</taxon>
        <taxon>Streptosporangiales</taxon>
        <taxon>Thermomonosporaceae</taxon>
        <taxon>Actinomadura</taxon>
    </lineage>
</organism>
<dbReference type="Proteomes" id="UP000579250">
    <property type="component" value="Unassembled WGS sequence"/>
</dbReference>
<feature type="compositionally biased region" description="Basic and acidic residues" evidence="1">
    <location>
        <begin position="44"/>
        <end position="54"/>
    </location>
</feature>
<evidence type="ECO:0000313" key="2">
    <source>
        <dbReference type="EMBL" id="NKZ06244.1"/>
    </source>
</evidence>
<dbReference type="AlphaFoldDB" id="A0A846Z658"/>
<accession>A0A846Z658</accession>
<comment type="caution">
    <text evidence="2">The sequence shown here is derived from an EMBL/GenBank/DDBJ whole genome shotgun (WGS) entry which is preliminary data.</text>
</comment>